<dbReference type="Proteomes" id="UP000055045">
    <property type="component" value="Unassembled WGS sequence"/>
</dbReference>
<keyword evidence="3" id="KW-1185">Reference proteome</keyword>
<evidence type="ECO:0000259" key="1">
    <source>
        <dbReference type="Pfam" id="PF11790"/>
    </source>
</evidence>
<reference evidence="2 3" key="1">
    <citation type="submission" date="2015-10" db="EMBL/GenBank/DDBJ databases">
        <title>Genome sequencing of Penicillium freii.</title>
        <authorList>
            <person name="Nguyen H.D."/>
            <person name="Visagie C.M."/>
            <person name="Seifert K.A."/>
        </authorList>
    </citation>
    <scope>NUCLEOTIDE SEQUENCE [LARGE SCALE GENOMIC DNA]</scope>
    <source>
        <strain evidence="2 3">DAOM 242723</strain>
    </source>
</reference>
<dbReference type="AlphaFoldDB" id="A0A124GTJ8"/>
<accession>A0A124GTJ8</accession>
<dbReference type="Pfam" id="PF11790">
    <property type="entry name" value="Glyco_hydro_cc"/>
    <property type="match status" value="1"/>
</dbReference>
<proteinExistence type="predicted"/>
<dbReference type="InterPro" id="IPR024655">
    <property type="entry name" value="Asl1_glyco_hydro_catalytic"/>
</dbReference>
<gene>
    <name evidence="2" type="ORF">ACN42_g236</name>
</gene>
<sequence length="138" mass="14902">MSLVLPMAIHAMSTIEGATAACSDGLVNIVFNGPKNSSQFPEKFSKMPGASNWLTFKFGTEPKQIPMMGDNKDAVNKAIDAINGPNPPEYLLTFNEPDHDYATGKVRLTPHNASVLIKPLLESPGKHTKFIAPVPAKK</sequence>
<evidence type="ECO:0000313" key="2">
    <source>
        <dbReference type="EMBL" id="KUM66813.1"/>
    </source>
</evidence>
<evidence type="ECO:0000313" key="3">
    <source>
        <dbReference type="Proteomes" id="UP000055045"/>
    </source>
</evidence>
<dbReference type="EMBL" id="LLXE01000003">
    <property type="protein sequence ID" value="KUM66813.1"/>
    <property type="molecule type" value="Genomic_DNA"/>
</dbReference>
<organism evidence="2 3">
    <name type="scientific">Penicillium freii</name>
    <dbReference type="NCBI Taxonomy" id="48697"/>
    <lineage>
        <taxon>Eukaryota</taxon>
        <taxon>Fungi</taxon>
        <taxon>Dikarya</taxon>
        <taxon>Ascomycota</taxon>
        <taxon>Pezizomycotina</taxon>
        <taxon>Eurotiomycetes</taxon>
        <taxon>Eurotiomycetidae</taxon>
        <taxon>Eurotiales</taxon>
        <taxon>Aspergillaceae</taxon>
        <taxon>Penicillium</taxon>
    </lineage>
</organism>
<feature type="domain" description="Asl1-like glycosyl hydrolase catalytic" evidence="1">
    <location>
        <begin position="40"/>
        <end position="136"/>
    </location>
</feature>
<name>A0A124GTJ8_PENFR</name>
<comment type="caution">
    <text evidence="2">The sequence shown here is derived from an EMBL/GenBank/DDBJ whole genome shotgun (WGS) entry which is preliminary data.</text>
</comment>
<protein>
    <recommendedName>
        <fullName evidence="1">Asl1-like glycosyl hydrolase catalytic domain-containing protein</fullName>
    </recommendedName>
</protein>